<sequence>MMTKLNKLIQLFEQKFVAHPWHGVTLGENAPNEVKAYIEINPTDQIKYEIDKPSGHIFIDRPQKYSNIVPALYGFLPQTYCDTLVADYCMEKSGKTGIVGDADPLDIIVISERNIDRGDILVNCIPVGGFRMIDGGEADDKIIAVLKDDQAYGKMKNIDEIPSLVLDRIKHFFLTYKSNPNADGSDKKVEITDTYGKEEALKVINLSHQDYLNKYGNVNTDFADTLKALLG</sequence>
<accession>A0A2W1N3I4</accession>
<evidence type="ECO:0000256" key="4">
    <source>
        <dbReference type="ARBA" id="ARBA00022801"/>
    </source>
</evidence>
<proteinExistence type="predicted"/>
<evidence type="ECO:0000313" key="6">
    <source>
        <dbReference type="EMBL" id="PZE18887.1"/>
    </source>
</evidence>
<dbReference type="SUPFAM" id="SSF50324">
    <property type="entry name" value="Inorganic pyrophosphatase"/>
    <property type="match status" value="1"/>
</dbReference>
<comment type="cofactor">
    <cofactor evidence="1">
        <name>Mg(2+)</name>
        <dbReference type="ChEBI" id="CHEBI:18420"/>
    </cofactor>
</comment>
<dbReference type="Proteomes" id="UP000249248">
    <property type="component" value="Unassembled WGS sequence"/>
</dbReference>
<dbReference type="InterPro" id="IPR008162">
    <property type="entry name" value="Pyrophosphatase"/>
</dbReference>
<dbReference type="PANTHER" id="PTHR10286">
    <property type="entry name" value="INORGANIC PYROPHOSPHATASE"/>
    <property type="match status" value="1"/>
</dbReference>
<dbReference type="GO" id="GO:0004427">
    <property type="term" value="F:inorganic diphosphate phosphatase activity"/>
    <property type="evidence" value="ECO:0007669"/>
    <property type="project" value="UniProtKB-EC"/>
</dbReference>
<dbReference type="InterPro" id="IPR036649">
    <property type="entry name" value="Pyrophosphatase_sf"/>
</dbReference>
<keyword evidence="7" id="KW-1185">Reference proteome</keyword>
<gene>
    <name evidence="6" type="ORF">DNU06_03400</name>
</gene>
<dbReference type="CDD" id="cd00412">
    <property type="entry name" value="pyrophosphatase"/>
    <property type="match status" value="1"/>
</dbReference>
<dbReference type="EMBL" id="QKSB01000001">
    <property type="protein sequence ID" value="PZE18887.1"/>
    <property type="molecule type" value="Genomic_DNA"/>
</dbReference>
<evidence type="ECO:0000256" key="3">
    <source>
        <dbReference type="ARBA" id="ARBA00022723"/>
    </source>
</evidence>
<dbReference type="GO" id="GO:0005737">
    <property type="term" value="C:cytoplasm"/>
    <property type="evidence" value="ECO:0007669"/>
    <property type="project" value="InterPro"/>
</dbReference>
<dbReference type="Pfam" id="PF00719">
    <property type="entry name" value="Pyrophosphatase"/>
    <property type="match status" value="1"/>
</dbReference>
<reference evidence="6 7" key="1">
    <citation type="submission" date="2018-06" db="EMBL/GenBank/DDBJ databases">
        <title>The draft genome sequence of Crocinitomix sp. SM1701.</title>
        <authorList>
            <person name="Zhang X."/>
        </authorList>
    </citation>
    <scope>NUCLEOTIDE SEQUENCE [LARGE SCALE GENOMIC DNA]</scope>
    <source>
        <strain evidence="6 7">SM1701</strain>
    </source>
</reference>
<keyword evidence="5" id="KW-0460">Magnesium</keyword>
<evidence type="ECO:0000256" key="5">
    <source>
        <dbReference type="ARBA" id="ARBA00022842"/>
    </source>
</evidence>
<keyword evidence="4" id="KW-0378">Hydrolase</keyword>
<evidence type="ECO:0000256" key="1">
    <source>
        <dbReference type="ARBA" id="ARBA00001946"/>
    </source>
</evidence>
<dbReference type="OrthoDB" id="5187599at2"/>
<name>A0A2W1N3I4_9FLAO</name>
<protein>
    <recommendedName>
        <fullName evidence="2">inorganic diphosphatase</fullName>
        <ecNumber evidence="2">3.6.1.1</ecNumber>
    </recommendedName>
</protein>
<organism evidence="6 7">
    <name type="scientific">Putridiphycobacter roseus</name>
    <dbReference type="NCBI Taxonomy" id="2219161"/>
    <lineage>
        <taxon>Bacteria</taxon>
        <taxon>Pseudomonadati</taxon>
        <taxon>Bacteroidota</taxon>
        <taxon>Flavobacteriia</taxon>
        <taxon>Flavobacteriales</taxon>
        <taxon>Crocinitomicaceae</taxon>
        <taxon>Putridiphycobacter</taxon>
    </lineage>
</organism>
<comment type="caution">
    <text evidence="6">The sequence shown here is derived from an EMBL/GenBank/DDBJ whole genome shotgun (WGS) entry which is preliminary data.</text>
</comment>
<dbReference type="Gene3D" id="3.90.80.10">
    <property type="entry name" value="Inorganic pyrophosphatase"/>
    <property type="match status" value="1"/>
</dbReference>
<evidence type="ECO:0000256" key="2">
    <source>
        <dbReference type="ARBA" id="ARBA00012146"/>
    </source>
</evidence>
<dbReference type="EC" id="3.6.1.1" evidence="2"/>
<dbReference type="AlphaFoldDB" id="A0A2W1N3I4"/>
<dbReference type="GO" id="GO:0000287">
    <property type="term" value="F:magnesium ion binding"/>
    <property type="evidence" value="ECO:0007669"/>
    <property type="project" value="InterPro"/>
</dbReference>
<keyword evidence="3" id="KW-0479">Metal-binding</keyword>
<evidence type="ECO:0000313" key="7">
    <source>
        <dbReference type="Proteomes" id="UP000249248"/>
    </source>
</evidence>
<dbReference type="NCBIfam" id="NF001886">
    <property type="entry name" value="PRK00642.1"/>
    <property type="match status" value="1"/>
</dbReference>
<dbReference type="GO" id="GO:0006796">
    <property type="term" value="P:phosphate-containing compound metabolic process"/>
    <property type="evidence" value="ECO:0007669"/>
    <property type="project" value="InterPro"/>
</dbReference>